<evidence type="ECO:0000313" key="2">
    <source>
        <dbReference type="Proteomes" id="UP000008909"/>
    </source>
</evidence>
<feature type="non-terminal residue" evidence="1">
    <location>
        <position position="1"/>
    </location>
</feature>
<name>G7YUF4_CLOSI</name>
<protein>
    <submittedName>
        <fullName evidence="1">Uncharacterized protein</fullName>
    </submittedName>
</protein>
<gene>
    <name evidence="1" type="ORF">CLF_111138</name>
</gene>
<dbReference type="EMBL" id="DF144300">
    <property type="protein sequence ID" value="GAA56584.1"/>
    <property type="molecule type" value="Genomic_DNA"/>
</dbReference>
<evidence type="ECO:0000313" key="1">
    <source>
        <dbReference type="EMBL" id="GAA56584.1"/>
    </source>
</evidence>
<keyword evidence="2" id="KW-1185">Reference proteome</keyword>
<reference key="2">
    <citation type="submission" date="2011-10" db="EMBL/GenBank/DDBJ databases">
        <title>The genome and transcriptome sequence of Clonorchis sinensis provide insights into the carcinogenic liver fluke.</title>
        <authorList>
            <person name="Wang X."/>
            <person name="Huang Y."/>
            <person name="Chen W."/>
            <person name="Liu H."/>
            <person name="Guo L."/>
            <person name="Chen Y."/>
            <person name="Luo F."/>
            <person name="Zhou W."/>
            <person name="Sun J."/>
            <person name="Mao Q."/>
            <person name="Liang P."/>
            <person name="Zhou C."/>
            <person name="Tian Y."/>
            <person name="Men J."/>
            <person name="Lv X."/>
            <person name="Huang L."/>
            <person name="Zhou J."/>
            <person name="Hu Y."/>
            <person name="Li R."/>
            <person name="Zhang F."/>
            <person name="Lei H."/>
            <person name="Li X."/>
            <person name="Hu X."/>
            <person name="Liang C."/>
            <person name="Xu J."/>
            <person name="Wu Z."/>
            <person name="Yu X."/>
        </authorList>
    </citation>
    <scope>NUCLEOTIDE SEQUENCE</scope>
    <source>
        <strain>Henan</strain>
    </source>
</reference>
<accession>G7YUF4</accession>
<sequence length="319" mass="35698">ASSSGTDTLKNKTPAAYLYSVMDSFGPCGNELPSLESVGARFSSVLRYSTGVRSRLHIQCDRHKSHHVATDWLAPRVTTSQTEIPVILCDHCDSDILSNFELIAVLISSPWTKVSPQLSHGVYMQRGPLCIPQGASLDQDPKPPIDRYECPYYRTVGQCVGTLLLSVSTSKARQHPIKSTSYDDQLQNDILSSNRRAIQGHHRDRFYDRWNFISSKIHFIRCGILKPHVRSWRLCFNKPSCEKATNETLAVLLIREGIPVLFDWTSARIGYDSYEEFRSLGQPGSIPALVLPLGGVAARHRKGVTAERFDSFNGHRIKG</sequence>
<dbReference type="AlphaFoldDB" id="G7YUF4"/>
<reference evidence="1" key="1">
    <citation type="journal article" date="2011" name="Genome Biol.">
        <title>The draft genome of the carcinogenic human liver fluke Clonorchis sinensis.</title>
        <authorList>
            <person name="Wang X."/>
            <person name="Chen W."/>
            <person name="Huang Y."/>
            <person name="Sun J."/>
            <person name="Men J."/>
            <person name="Liu H."/>
            <person name="Luo F."/>
            <person name="Guo L."/>
            <person name="Lv X."/>
            <person name="Deng C."/>
            <person name="Zhou C."/>
            <person name="Fan Y."/>
            <person name="Li X."/>
            <person name="Huang L."/>
            <person name="Hu Y."/>
            <person name="Liang C."/>
            <person name="Hu X."/>
            <person name="Xu J."/>
            <person name="Yu X."/>
        </authorList>
    </citation>
    <scope>NUCLEOTIDE SEQUENCE [LARGE SCALE GENOMIC DNA]</scope>
    <source>
        <strain evidence="1">Henan</strain>
    </source>
</reference>
<dbReference type="Proteomes" id="UP000008909">
    <property type="component" value="Unassembled WGS sequence"/>
</dbReference>
<organism evidence="1 2">
    <name type="scientific">Clonorchis sinensis</name>
    <name type="common">Chinese liver fluke</name>
    <dbReference type="NCBI Taxonomy" id="79923"/>
    <lineage>
        <taxon>Eukaryota</taxon>
        <taxon>Metazoa</taxon>
        <taxon>Spiralia</taxon>
        <taxon>Lophotrochozoa</taxon>
        <taxon>Platyhelminthes</taxon>
        <taxon>Trematoda</taxon>
        <taxon>Digenea</taxon>
        <taxon>Opisthorchiida</taxon>
        <taxon>Opisthorchiata</taxon>
        <taxon>Opisthorchiidae</taxon>
        <taxon>Clonorchis</taxon>
    </lineage>
</organism>
<proteinExistence type="predicted"/>